<feature type="transmembrane region" description="Helical" evidence="1">
    <location>
        <begin position="282"/>
        <end position="299"/>
    </location>
</feature>
<evidence type="ECO:0000313" key="4">
    <source>
        <dbReference type="Proteomes" id="UP000248916"/>
    </source>
</evidence>
<proteinExistence type="predicted"/>
<evidence type="ECO:0000256" key="1">
    <source>
        <dbReference type="SAM" id="Phobius"/>
    </source>
</evidence>
<sequence length="300" mass="31763">MELWVILAIAAAAFQTLRFMLQKKLSMGTLSAGGATLARFWYSVPFVTALLAAYLLARDLPVPQVAPHFWPYALAGGASQILATWCVVALFAQRNFAVGITFKKTEVMQTALAGFVVLGDRVSAIGMGAILMGLIGVLALSETATLGGRLRDGLRSRATILGLCSGAFFAISAVGYRGATLAVESPDPLLRAGLSLAIITVLQTLSLSAWLAFREKGQVARVAAAWRGAVWIGLSGMAGSLCWFTAFTLQNAAMVFAVGQVEVIFSIFAATLVFGERITRREAVGMTLITLSVLVVVAVR</sequence>
<evidence type="ECO:0000313" key="3">
    <source>
        <dbReference type="EMBL" id="PZX19083.1"/>
    </source>
</evidence>
<name>A0A2W7NI04_9RHOB</name>
<organism evidence="3 4">
    <name type="scientific">Palleronia aestuarii</name>
    <dbReference type="NCBI Taxonomy" id="568105"/>
    <lineage>
        <taxon>Bacteria</taxon>
        <taxon>Pseudomonadati</taxon>
        <taxon>Pseudomonadota</taxon>
        <taxon>Alphaproteobacteria</taxon>
        <taxon>Rhodobacterales</taxon>
        <taxon>Roseobacteraceae</taxon>
        <taxon>Palleronia</taxon>
    </lineage>
</organism>
<dbReference type="RefSeq" id="WP_111535954.1">
    <property type="nucleotide sequence ID" value="NZ_QKZL01000002.1"/>
</dbReference>
<dbReference type="Pfam" id="PF00892">
    <property type="entry name" value="EamA"/>
    <property type="match status" value="1"/>
</dbReference>
<dbReference type="InterPro" id="IPR000620">
    <property type="entry name" value="EamA_dom"/>
</dbReference>
<accession>A0A2W7NI04</accession>
<dbReference type="OrthoDB" id="5243804at2"/>
<protein>
    <submittedName>
        <fullName evidence="3">Putative membrane protein</fullName>
    </submittedName>
</protein>
<keyword evidence="1" id="KW-0472">Membrane</keyword>
<keyword evidence="4" id="KW-1185">Reference proteome</keyword>
<feature type="transmembrane region" description="Helical" evidence="1">
    <location>
        <begin position="112"/>
        <end position="140"/>
    </location>
</feature>
<keyword evidence="1" id="KW-0812">Transmembrane</keyword>
<dbReference type="GO" id="GO:0016020">
    <property type="term" value="C:membrane"/>
    <property type="evidence" value="ECO:0007669"/>
    <property type="project" value="InterPro"/>
</dbReference>
<feature type="transmembrane region" description="Helical" evidence="1">
    <location>
        <begin position="40"/>
        <end position="57"/>
    </location>
</feature>
<reference evidence="3 4" key="1">
    <citation type="submission" date="2018-06" db="EMBL/GenBank/DDBJ databases">
        <title>Genomic Encyclopedia of Archaeal and Bacterial Type Strains, Phase II (KMG-II): from individual species to whole genera.</title>
        <authorList>
            <person name="Goeker M."/>
        </authorList>
    </citation>
    <scope>NUCLEOTIDE SEQUENCE [LARGE SCALE GENOMIC DNA]</scope>
    <source>
        <strain evidence="3 4">DSM 22009</strain>
    </source>
</reference>
<dbReference type="Proteomes" id="UP000248916">
    <property type="component" value="Unassembled WGS sequence"/>
</dbReference>
<keyword evidence="1" id="KW-1133">Transmembrane helix</keyword>
<dbReference type="EMBL" id="QKZL01000002">
    <property type="protein sequence ID" value="PZX19083.1"/>
    <property type="molecule type" value="Genomic_DNA"/>
</dbReference>
<feature type="transmembrane region" description="Helical" evidence="1">
    <location>
        <begin position="191"/>
        <end position="213"/>
    </location>
</feature>
<dbReference type="AlphaFoldDB" id="A0A2W7NI04"/>
<evidence type="ECO:0000259" key="2">
    <source>
        <dbReference type="Pfam" id="PF00892"/>
    </source>
</evidence>
<feature type="domain" description="EamA" evidence="2">
    <location>
        <begin position="159"/>
        <end position="297"/>
    </location>
</feature>
<dbReference type="InterPro" id="IPR037185">
    <property type="entry name" value="EmrE-like"/>
</dbReference>
<feature type="transmembrane region" description="Helical" evidence="1">
    <location>
        <begin position="252"/>
        <end position="275"/>
    </location>
</feature>
<feature type="transmembrane region" description="Helical" evidence="1">
    <location>
        <begin position="225"/>
        <end position="246"/>
    </location>
</feature>
<comment type="caution">
    <text evidence="3">The sequence shown here is derived from an EMBL/GenBank/DDBJ whole genome shotgun (WGS) entry which is preliminary data.</text>
</comment>
<feature type="transmembrane region" description="Helical" evidence="1">
    <location>
        <begin position="160"/>
        <end position="179"/>
    </location>
</feature>
<gene>
    <name evidence="3" type="ORF">LX81_00783</name>
</gene>
<feature type="transmembrane region" description="Helical" evidence="1">
    <location>
        <begin position="69"/>
        <end position="92"/>
    </location>
</feature>
<dbReference type="SUPFAM" id="SSF103481">
    <property type="entry name" value="Multidrug resistance efflux transporter EmrE"/>
    <property type="match status" value="2"/>
</dbReference>